<dbReference type="SUPFAM" id="SSF50447">
    <property type="entry name" value="Translation proteins"/>
    <property type="match status" value="1"/>
</dbReference>
<dbReference type="PROSITE" id="PS51722">
    <property type="entry name" value="G_TR_2"/>
    <property type="match status" value="1"/>
</dbReference>
<evidence type="ECO:0000256" key="4">
    <source>
        <dbReference type="ARBA" id="ARBA00022490"/>
    </source>
</evidence>
<evidence type="ECO:0000256" key="8">
    <source>
        <dbReference type="SAM" id="MobiDB-lite"/>
    </source>
</evidence>
<evidence type="ECO:0000256" key="7">
    <source>
        <dbReference type="ARBA" id="ARBA00025630"/>
    </source>
</evidence>
<evidence type="ECO:0000256" key="1">
    <source>
        <dbReference type="ARBA" id="ARBA00004496"/>
    </source>
</evidence>
<sequence>MVTVIKVLTLPLSISVYDHVTGWVFIRCDYSGMLQTHCTLHIDFMANGSLFLSCLFCADGGDYGLDEKDMEASVATVQSLCEQVEADLILLRERSDTGGKIRDYLIRRRVGEQDFLEVRVAVVGNVDAGKSTLLGVLTHGELDNGRGFARQKLFRHKHEMESGRTSSVGNDILGFDQEGQVVNKPDSHGGGLDWTKICERSSKVITFIDLAGHEKYLKTTVFGMTGHLPDFCMLMVGSNAGIVGMTKEHLGLALALNVPVFVVVTKIDMCPANILQETLKLLQRLLKSPGCRKIPVLVQNKDDVVVTASNFSSERVCPIFQISNVTGENMDLLKMFLNLLSPRTTFNNDEPAEFQIDDTYSVPGVGTVVSGTTLRGLIRLNDMLLLGPDPLGVFIPIAVKSIHRKRMPVKEVHGGQTASFALKKIKRAAIRKGMVMISPKLQPQATWEFEAEILVLHHPTTISPRYQAMVHCGSIRQTATILSMNKDCLRTGDKASVHFRFIKTPEYLHCDQKLVFREGRTKAVGTITKLLQSVSTQAARAQQSRSQASKKTFREGAEDAAGSAGRPQSPTATQVSLKPGSGGRRRGGQRHRGKSLNTASVASAVPAGATDTS</sequence>
<dbReference type="InterPro" id="IPR035531">
    <property type="entry name" value="GTPBP1-like"/>
</dbReference>
<dbReference type="CDD" id="cd03694">
    <property type="entry name" value="GTPBP_II"/>
    <property type="match status" value="1"/>
</dbReference>
<dbReference type="InterPro" id="IPR009001">
    <property type="entry name" value="Transl_elong_EF1A/Init_IF2_C"/>
</dbReference>
<feature type="compositionally biased region" description="Polar residues" evidence="8">
    <location>
        <begin position="566"/>
        <end position="576"/>
    </location>
</feature>
<feature type="domain" description="Tr-type G" evidence="9">
    <location>
        <begin position="115"/>
        <end position="345"/>
    </location>
</feature>
<dbReference type="Pfam" id="PF03144">
    <property type="entry name" value="GTP_EFTU_D2"/>
    <property type="match status" value="1"/>
</dbReference>
<evidence type="ECO:0000256" key="3">
    <source>
        <dbReference type="ARBA" id="ARBA00015364"/>
    </source>
</evidence>
<dbReference type="GO" id="GO:0005737">
    <property type="term" value="C:cytoplasm"/>
    <property type="evidence" value="ECO:0007669"/>
    <property type="project" value="UniProtKB-SubCell"/>
</dbReference>
<feature type="region of interest" description="Disordered" evidence="8">
    <location>
        <begin position="538"/>
        <end position="613"/>
    </location>
</feature>
<feature type="compositionally biased region" description="Basic residues" evidence="8">
    <location>
        <begin position="583"/>
        <end position="594"/>
    </location>
</feature>
<dbReference type="GO" id="GO:0003746">
    <property type="term" value="F:translation elongation factor activity"/>
    <property type="evidence" value="ECO:0007669"/>
    <property type="project" value="TreeGrafter"/>
</dbReference>
<dbReference type="AlphaFoldDB" id="A0A1A8A3T2"/>
<dbReference type="InterPro" id="IPR009000">
    <property type="entry name" value="Transl_B-barrel_sf"/>
</dbReference>
<evidence type="ECO:0000313" key="10">
    <source>
        <dbReference type="EMBL" id="SBP49191.1"/>
    </source>
</evidence>
<keyword evidence="4" id="KW-0963">Cytoplasm</keyword>
<comment type="similarity">
    <text evidence="2">Belongs to the TRAFAC class translation factor GTPase superfamily. Classic translation factor GTPase family. EF-Tu/EF-1A subfamily.</text>
</comment>
<dbReference type="Gene3D" id="3.40.50.300">
    <property type="entry name" value="P-loop containing nucleotide triphosphate hydrolases"/>
    <property type="match status" value="1"/>
</dbReference>
<proteinExistence type="inferred from homology"/>
<dbReference type="CDD" id="cd03708">
    <property type="entry name" value="GTPBP_III"/>
    <property type="match status" value="1"/>
</dbReference>
<gene>
    <name evidence="10" type="primary">GTPBP1</name>
</gene>
<name>A0A1A8A3T2_NOTFU</name>
<organism evidence="10">
    <name type="scientific">Nothobranchius furzeri</name>
    <name type="common">Turquoise killifish</name>
    <dbReference type="NCBI Taxonomy" id="105023"/>
    <lineage>
        <taxon>Eukaryota</taxon>
        <taxon>Metazoa</taxon>
        <taxon>Chordata</taxon>
        <taxon>Craniata</taxon>
        <taxon>Vertebrata</taxon>
        <taxon>Euteleostomi</taxon>
        <taxon>Actinopterygii</taxon>
        <taxon>Neopterygii</taxon>
        <taxon>Teleostei</taxon>
        <taxon>Neoteleostei</taxon>
        <taxon>Acanthomorphata</taxon>
        <taxon>Ovalentaria</taxon>
        <taxon>Atherinomorphae</taxon>
        <taxon>Cyprinodontiformes</taxon>
        <taxon>Nothobranchiidae</taxon>
        <taxon>Nothobranchius</taxon>
    </lineage>
</organism>
<dbReference type="SUPFAM" id="SSF52540">
    <property type="entry name" value="P-loop containing nucleoside triphosphate hydrolases"/>
    <property type="match status" value="1"/>
</dbReference>
<evidence type="ECO:0000256" key="6">
    <source>
        <dbReference type="ARBA" id="ARBA00023134"/>
    </source>
</evidence>
<comment type="subcellular location">
    <subcellularLocation>
        <location evidence="1">Cytoplasm</location>
    </subcellularLocation>
</comment>
<dbReference type="FunFam" id="2.40.30.10:FF:000028">
    <property type="entry name" value="GTP-binding protein 1,-like"/>
    <property type="match status" value="1"/>
</dbReference>
<keyword evidence="6" id="KW-0342">GTP-binding</keyword>
<dbReference type="InterPro" id="IPR027417">
    <property type="entry name" value="P-loop_NTPase"/>
</dbReference>
<reference evidence="10" key="2">
    <citation type="submission" date="2016-06" db="EMBL/GenBank/DDBJ databases">
        <title>The genome of a short-lived fish provides insights into sex chromosome evolution and the genetic control of aging.</title>
        <authorList>
            <person name="Reichwald K."/>
            <person name="Felder M."/>
            <person name="Petzold A."/>
            <person name="Koch P."/>
            <person name="Groth M."/>
            <person name="Platzer M."/>
        </authorList>
    </citation>
    <scope>NUCLEOTIDE SEQUENCE</scope>
    <source>
        <tissue evidence="10">Brain</tissue>
    </source>
</reference>
<evidence type="ECO:0000256" key="5">
    <source>
        <dbReference type="ARBA" id="ARBA00022741"/>
    </source>
</evidence>
<dbReference type="InterPro" id="IPR050055">
    <property type="entry name" value="EF-Tu_GTPase"/>
</dbReference>
<dbReference type="Pfam" id="PF00009">
    <property type="entry name" value="GTP_EFTU"/>
    <property type="match status" value="1"/>
</dbReference>
<evidence type="ECO:0000259" key="9">
    <source>
        <dbReference type="PROSITE" id="PS51722"/>
    </source>
</evidence>
<dbReference type="InterPro" id="IPR004161">
    <property type="entry name" value="EFTu-like_2"/>
</dbReference>
<protein>
    <recommendedName>
        <fullName evidence="3">GTP-binding protein 1</fullName>
    </recommendedName>
</protein>
<dbReference type="CDD" id="cd04165">
    <property type="entry name" value="GTPBP1_like"/>
    <property type="match status" value="1"/>
</dbReference>
<comment type="function">
    <text evidence="7">Promotes degradation of target mRNA species. Plays a role in the regulation of circadian mRNA stability. Binds GTP and has GTPase activity.</text>
</comment>
<reference evidence="10" key="1">
    <citation type="submission" date="2016-05" db="EMBL/GenBank/DDBJ databases">
        <authorList>
            <person name="Lavstsen T."/>
            <person name="Jespersen J.S."/>
        </authorList>
    </citation>
    <scope>NUCLEOTIDE SEQUENCE</scope>
    <source>
        <tissue evidence="10">Brain</tissue>
    </source>
</reference>
<dbReference type="GO" id="GO:0005525">
    <property type="term" value="F:GTP binding"/>
    <property type="evidence" value="ECO:0007669"/>
    <property type="project" value="UniProtKB-KW"/>
</dbReference>
<accession>A0A1A8A3T2</accession>
<dbReference type="GO" id="GO:0003924">
    <property type="term" value="F:GTPase activity"/>
    <property type="evidence" value="ECO:0007669"/>
    <property type="project" value="InterPro"/>
</dbReference>
<dbReference type="FunFam" id="2.40.30.10:FF:000014">
    <property type="entry name" value="Probable GTP-binding protein 1"/>
    <property type="match status" value="1"/>
</dbReference>
<dbReference type="PANTHER" id="PTHR43721:SF9">
    <property type="entry name" value="GTP-BINDING PROTEIN 1"/>
    <property type="match status" value="1"/>
</dbReference>
<dbReference type="SUPFAM" id="SSF50465">
    <property type="entry name" value="EF-Tu/eEF-1alpha/eIF2-gamma C-terminal domain"/>
    <property type="match status" value="1"/>
</dbReference>
<dbReference type="PANTHER" id="PTHR43721">
    <property type="entry name" value="ELONGATION FACTOR TU-RELATED"/>
    <property type="match status" value="1"/>
</dbReference>
<feature type="compositionally biased region" description="Low complexity" evidence="8">
    <location>
        <begin position="538"/>
        <end position="550"/>
    </location>
</feature>
<dbReference type="Gene3D" id="2.40.30.10">
    <property type="entry name" value="Translation factors"/>
    <property type="match status" value="2"/>
</dbReference>
<dbReference type="EMBL" id="HADY01010706">
    <property type="protein sequence ID" value="SBP49191.1"/>
    <property type="molecule type" value="Transcribed_RNA"/>
</dbReference>
<keyword evidence="5" id="KW-0547">Nucleotide-binding</keyword>
<evidence type="ECO:0000256" key="2">
    <source>
        <dbReference type="ARBA" id="ARBA00007249"/>
    </source>
</evidence>
<dbReference type="FunFam" id="3.40.50.300:FF:000091">
    <property type="entry name" value="Probable GTP-binding protein 1"/>
    <property type="match status" value="1"/>
</dbReference>
<dbReference type="InterPro" id="IPR000795">
    <property type="entry name" value="T_Tr_GTP-bd_dom"/>
</dbReference>